<comment type="subcellular location">
    <subcellularLocation>
        <location evidence="1">Cell membrane</location>
        <topology evidence="1">Multi-pass membrane protein</topology>
    </subcellularLocation>
</comment>
<dbReference type="PANTHER" id="PTHR43370:SF1">
    <property type="entry name" value="GUANOSINE ABC TRANSPORTER PERMEASE PROTEIN NUPQ"/>
    <property type="match status" value="1"/>
</dbReference>
<dbReference type="PANTHER" id="PTHR43370">
    <property type="entry name" value="SUGAR ABC TRANSPORTER INTEGRAL MEMBRANE PROTEIN-RELATED"/>
    <property type="match status" value="1"/>
</dbReference>
<dbReference type="RefSeq" id="WP_106253546.1">
    <property type="nucleotide sequence ID" value="NZ_PVZC01000013.1"/>
</dbReference>
<evidence type="ECO:0000256" key="1">
    <source>
        <dbReference type="ARBA" id="ARBA00004651"/>
    </source>
</evidence>
<dbReference type="OrthoDB" id="9792579at2"/>
<evidence type="ECO:0000313" key="7">
    <source>
        <dbReference type="EMBL" id="PRX91844.1"/>
    </source>
</evidence>
<feature type="transmembrane region" description="Helical" evidence="6">
    <location>
        <begin position="199"/>
        <end position="229"/>
    </location>
</feature>
<dbReference type="EMBL" id="PVZC01000013">
    <property type="protein sequence ID" value="PRX91844.1"/>
    <property type="molecule type" value="Genomic_DNA"/>
</dbReference>
<dbReference type="GO" id="GO:0005886">
    <property type="term" value="C:plasma membrane"/>
    <property type="evidence" value="ECO:0007669"/>
    <property type="project" value="UniProtKB-SubCell"/>
</dbReference>
<keyword evidence="3 6" id="KW-0812">Transmembrane</keyword>
<dbReference type="Proteomes" id="UP000237846">
    <property type="component" value="Unassembled WGS sequence"/>
</dbReference>
<keyword evidence="8" id="KW-1185">Reference proteome</keyword>
<evidence type="ECO:0000313" key="8">
    <source>
        <dbReference type="Proteomes" id="UP000237846"/>
    </source>
</evidence>
<feature type="transmembrane region" description="Helical" evidence="6">
    <location>
        <begin position="107"/>
        <end position="127"/>
    </location>
</feature>
<keyword evidence="4 6" id="KW-1133">Transmembrane helix</keyword>
<feature type="transmembrane region" description="Helical" evidence="6">
    <location>
        <begin position="20"/>
        <end position="41"/>
    </location>
</feature>
<dbReference type="AlphaFoldDB" id="A0A2T0PSG9"/>
<keyword evidence="5 6" id="KW-0472">Membrane</keyword>
<evidence type="ECO:0000256" key="3">
    <source>
        <dbReference type="ARBA" id="ARBA00022692"/>
    </source>
</evidence>
<feature type="transmembrane region" description="Helical" evidence="6">
    <location>
        <begin position="356"/>
        <end position="374"/>
    </location>
</feature>
<name>A0A2T0PSG9_9ACTN</name>
<evidence type="ECO:0000256" key="2">
    <source>
        <dbReference type="ARBA" id="ARBA00022475"/>
    </source>
</evidence>
<feature type="transmembrane region" description="Helical" evidence="6">
    <location>
        <begin position="259"/>
        <end position="281"/>
    </location>
</feature>
<feature type="transmembrane region" description="Helical" evidence="6">
    <location>
        <begin position="79"/>
        <end position="100"/>
    </location>
</feature>
<accession>A0A2T0PSG9</accession>
<proteinExistence type="predicted"/>
<dbReference type="InterPro" id="IPR001851">
    <property type="entry name" value="ABC_transp_permease"/>
</dbReference>
<reference evidence="7 8" key="1">
    <citation type="submission" date="2018-03" db="EMBL/GenBank/DDBJ databases">
        <title>Genomic Encyclopedia of Archaeal and Bacterial Type Strains, Phase II (KMG-II): from individual species to whole genera.</title>
        <authorList>
            <person name="Goeker M."/>
        </authorList>
    </citation>
    <scope>NUCLEOTIDE SEQUENCE [LARGE SCALE GENOMIC DNA]</scope>
    <source>
        <strain evidence="7 8">DSM 45601</strain>
    </source>
</reference>
<comment type="caution">
    <text evidence="7">The sequence shown here is derived from an EMBL/GenBank/DDBJ whole genome shotgun (WGS) entry which is preliminary data.</text>
</comment>
<dbReference type="CDD" id="cd06580">
    <property type="entry name" value="TM_PBP1_transp_TpRbsC_like"/>
    <property type="match status" value="1"/>
</dbReference>
<feature type="transmembrane region" description="Helical" evidence="6">
    <location>
        <begin position="293"/>
        <end position="319"/>
    </location>
</feature>
<sequence>MAVVSTDVTTPDTAPPVRRGPWRVLSLVLAGFVALSGVRFFTGEATLTASGTVSAALLLAVPIAMAALGGLWAERAGVINIGLEGMMIFGTWFGAAGAYFTGNPWVGLLTGILGGVFGGALHALATVTFGVDHIVSGVAINILALGSMRYLAISFFETEPGGGAATSPPLPGFPRITVPGLSELFVSIESRGWLIVSDLAGVLAGLTTQVSVVTVLAVLLISLSFYILWRTPFGLRLRSVGENPSAAESLGVKVYTFKYAALLVSGGLAGLGGVFLAMVASSAYQEGQTGGRGYIGLAAMIFGNWRPGGLAMGAGLFGYTDALQLRGTGTGVHALLLLVTLGLLLATVWQTVRGRYALAGVLLVAAVLVALWYINTDSLPRQFVTYTPHITTLLVLSLASQRLRPPAAVGVQWRRGQAT</sequence>
<feature type="transmembrane region" description="Helical" evidence="6">
    <location>
        <begin position="53"/>
        <end position="73"/>
    </location>
</feature>
<evidence type="ECO:0000256" key="5">
    <source>
        <dbReference type="ARBA" id="ARBA00023136"/>
    </source>
</evidence>
<dbReference type="GO" id="GO:0022857">
    <property type="term" value="F:transmembrane transporter activity"/>
    <property type="evidence" value="ECO:0007669"/>
    <property type="project" value="InterPro"/>
</dbReference>
<organism evidence="7 8">
    <name type="scientific">Allonocardiopsis opalescens</name>
    <dbReference type="NCBI Taxonomy" id="1144618"/>
    <lineage>
        <taxon>Bacteria</taxon>
        <taxon>Bacillati</taxon>
        <taxon>Actinomycetota</taxon>
        <taxon>Actinomycetes</taxon>
        <taxon>Streptosporangiales</taxon>
        <taxon>Allonocardiopsis</taxon>
    </lineage>
</organism>
<feature type="transmembrane region" description="Helical" evidence="6">
    <location>
        <begin position="133"/>
        <end position="152"/>
    </location>
</feature>
<protein>
    <submittedName>
        <fullName evidence="7">Nucleoside ABC transporter membrane protein</fullName>
    </submittedName>
</protein>
<keyword evidence="2" id="KW-1003">Cell membrane</keyword>
<evidence type="ECO:0000256" key="6">
    <source>
        <dbReference type="SAM" id="Phobius"/>
    </source>
</evidence>
<feature type="transmembrane region" description="Helical" evidence="6">
    <location>
        <begin position="331"/>
        <end position="349"/>
    </location>
</feature>
<gene>
    <name evidence="7" type="ORF">CLV72_11329</name>
</gene>
<dbReference type="Pfam" id="PF02653">
    <property type="entry name" value="BPD_transp_2"/>
    <property type="match status" value="1"/>
</dbReference>
<evidence type="ECO:0000256" key="4">
    <source>
        <dbReference type="ARBA" id="ARBA00022989"/>
    </source>
</evidence>